<reference evidence="2 3" key="1">
    <citation type="submission" date="2018-07" db="EMBL/GenBank/DDBJ databases">
        <title>Erythrobacter nanhaiensis sp. nov., a novel member of the genus Erythrobacter isolated from the South China Sea.</title>
        <authorList>
            <person name="Chen X."/>
            <person name="Liu J."/>
        </authorList>
    </citation>
    <scope>NUCLEOTIDE SEQUENCE [LARGE SCALE GENOMIC DNA]</scope>
    <source>
        <strain evidence="2 3">S-5</strain>
    </source>
</reference>
<evidence type="ECO:0000313" key="3">
    <source>
        <dbReference type="Proteomes" id="UP000254101"/>
    </source>
</evidence>
<evidence type="ECO:0000313" key="2">
    <source>
        <dbReference type="EMBL" id="RDS76353.1"/>
    </source>
</evidence>
<dbReference type="OrthoDB" id="5684986at2"/>
<proteinExistence type="predicted"/>
<feature type="signal peptide" evidence="1">
    <location>
        <begin position="1"/>
        <end position="20"/>
    </location>
</feature>
<keyword evidence="1" id="KW-0732">Signal</keyword>
<evidence type="ECO:0000256" key="1">
    <source>
        <dbReference type="SAM" id="SignalP"/>
    </source>
</evidence>
<dbReference type="AlphaFoldDB" id="A0A395LHK1"/>
<dbReference type="PROSITE" id="PS51257">
    <property type="entry name" value="PROKAR_LIPOPROTEIN"/>
    <property type="match status" value="1"/>
</dbReference>
<dbReference type="Proteomes" id="UP000254101">
    <property type="component" value="Unassembled WGS sequence"/>
</dbReference>
<feature type="chain" id="PRO_5017400229" description="Lipoprotein" evidence="1">
    <location>
        <begin position="21"/>
        <end position="173"/>
    </location>
</feature>
<gene>
    <name evidence="2" type="ORF">DL238_01155</name>
</gene>
<evidence type="ECO:0008006" key="4">
    <source>
        <dbReference type="Google" id="ProtNLM"/>
    </source>
</evidence>
<dbReference type="EMBL" id="QRBB01000001">
    <property type="protein sequence ID" value="RDS76353.1"/>
    <property type="molecule type" value="Genomic_DNA"/>
</dbReference>
<comment type="caution">
    <text evidence="2">The sequence shown here is derived from an EMBL/GenBank/DDBJ whole genome shotgun (WGS) entry which is preliminary data.</text>
</comment>
<organism evidence="2 3">
    <name type="scientific">Alteriqipengyuania lutimaris</name>
    <dbReference type="NCBI Taxonomy" id="1538146"/>
    <lineage>
        <taxon>Bacteria</taxon>
        <taxon>Pseudomonadati</taxon>
        <taxon>Pseudomonadota</taxon>
        <taxon>Alphaproteobacteria</taxon>
        <taxon>Sphingomonadales</taxon>
        <taxon>Erythrobacteraceae</taxon>
        <taxon>Alteriqipengyuania</taxon>
    </lineage>
</organism>
<protein>
    <recommendedName>
        <fullName evidence="4">Lipoprotein</fullName>
    </recommendedName>
</protein>
<accession>A0A395LHK1</accession>
<name>A0A395LHK1_9SPHN</name>
<keyword evidence="3" id="KW-1185">Reference proteome</keyword>
<sequence length="173" mass="18865">MRQIALMGLTMALALGGCVADHGAPDTGTSVSAPAVVAPPAPAAPEPLRETRILSQADADRLLGSSGMTLQWIGWDDRGPVSVYPDRRGVWWLSGRQSGPGGEQVLVEGQILEIGQGYFTLDGVVSIRGAPDAGRNCRADKPWHFAVTGNRQYYRLREFEWCDELTDYIDIYF</sequence>